<organism evidence="5 6">
    <name type="scientific">Clostridium chromiireducens</name>
    <dbReference type="NCBI Taxonomy" id="225345"/>
    <lineage>
        <taxon>Bacteria</taxon>
        <taxon>Bacillati</taxon>
        <taxon>Bacillota</taxon>
        <taxon>Clostridia</taxon>
        <taxon>Eubacteriales</taxon>
        <taxon>Clostridiaceae</taxon>
        <taxon>Clostridium</taxon>
    </lineage>
</organism>
<dbReference type="InterPro" id="IPR027477">
    <property type="entry name" value="Succ_DH/fumarate_Rdtase_cat_sf"/>
</dbReference>
<dbReference type="GO" id="GO:0005886">
    <property type="term" value="C:plasma membrane"/>
    <property type="evidence" value="ECO:0007669"/>
    <property type="project" value="TreeGrafter"/>
</dbReference>
<dbReference type="Gene3D" id="1.20.58.100">
    <property type="entry name" value="Fumarate reductase/succinate dehydrogenase flavoprotein-like, C-terminal domain"/>
    <property type="match status" value="1"/>
</dbReference>
<dbReference type="PANTHER" id="PTHR11632:SF51">
    <property type="entry name" value="SUCCINATE DEHYDROGENASE [UBIQUINONE] FLAVOPROTEIN SUBUNIT, MITOCHONDRIAL"/>
    <property type="match status" value="1"/>
</dbReference>
<name>A0A399ISX4_9CLOT</name>
<dbReference type="EMBL" id="QXDJ01000001">
    <property type="protein sequence ID" value="RII36093.1"/>
    <property type="molecule type" value="Genomic_DNA"/>
</dbReference>
<dbReference type="Gene3D" id="3.90.700.10">
    <property type="entry name" value="Succinate dehydrogenase/fumarate reductase flavoprotein, catalytic domain"/>
    <property type="match status" value="1"/>
</dbReference>
<sequence length="569" mass="62851">MSKNVQVKQLETDILIIGGGTAGCYAALTIREENSDASVLILEKANIKRSGCLAAGVNAINAYIVKGRTPEDYVDYAKKDADNIVREDLLLTMSQGLNKVTKKLEDLGLVILKDENGEYVARGNRNIKINGENIKPILADAVKKLPDVTVMNQVNVIDYIVKDNNILGAFAVDVEEEILYEIKAKKVICATGGAAGLYKPNNPGFSRHKMWYPPFNTGAGYAMGIKSGAEMTTFEMRFIALRCKDTIAPTGTIAQGVGAKQVNSKGEVYETKYGLTTSERVYGTVKENQEGRGPCYLRTEGISSAQDEELKKAYLNMAPSQTLKWIESGRNPSEQNVEIEGTEPYIVGGHTASGYWVDTKRETTIKGLYAAGDVAGGCPQKYVTGALVEGEIAAKAAVEAISGDGNNNITLSKAEEVSLIEKKKAKVEKVLNSENQVFNVEQLEEAMQKVMDTYAGGIGSSYQFNEKQLELAAEKIEQIEKLSENLHAEDMHELMFVYELKERLIICKSVIAHLKTRKETRWHSFAENLDYPEKSNEWLKYVNSKLIDGKLTMLYRDLVGRGETYEHSN</sequence>
<dbReference type="SUPFAM" id="SSF46977">
    <property type="entry name" value="Succinate dehydrogenase/fumarate reductase flavoprotein C-terminal domain"/>
    <property type="match status" value="1"/>
</dbReference>
<evidence type="ECO:0000313" key="5">
    <source>
        <dbReference type="EMBL" id="RII36093.1"/>
    </source>
</evidence>
<dbReference type="InterPro" id="IPR030664">
    <property type="entry name" value="SdhA/FrdA/AprA"/>
</dbReference>
<reference evidence="5 6" key="1">
    <citation type="submission" date="2018-08" db="EMBL/GenBank/DDBJ databases">
        <title>Genome of Clostridium chromiireducens C1, DSM12136.</title>
        <authorList>
            <person name="Xing M."/>
            <person name="Wei Y."/>
            <person name="Ang E.L."/>
            <person name="Zhao H."/>
            <person name="Zhang Y."/>
        </authorList>
    </citation>
    <scope>NUCLEOTIDE SEQUENCE [LARGE SCALE GENOMIC DNA]</scope>
    <source>
        <strain evidence="5 6">C1</strain>
    </source>
</reference>
<dbReference type="InterPro" id="IPR037099">
    <property type="entry name" value="Fum_R/Succ_DH_flav-like_C_sf"/>
</dbReference>
<dbReference type="GO" id="GO:0009973">
    <property type="term" value="F:adenylyl-sulfate reductase activity"/>
    <property type="evidence" value="ECO:0007669"/>
    <property type="project" value="UniProtKB-EC"/>
</dbReference>
<dbReference type="PRINTS" id="PR00368">
    <property type="entry name" value="FADPNR"/>
</dbReference>
<dbReference type="InterPro" id="IPR003953">
    <property type="entry name" value="FAD-dep_OxRdtase_2_FAD-bd"/>
</dbReference>
<evidence type="ECO:0000256" key="3">
    <source>
        <dbReference type="SAM" id="Coils"/>
    </source>
</evidence>
<dbReference type="Gene3D" id="3.50.50.60">
    <property type="entry name" value="FAD/NAD(P)-binding domain"/>
    <property type="match status" value="1"/>
</dbReference>
<dbReference type="GO" id="GO:0009061">
    <property type="term" value="P:anaerobic respiration"/>
    <property type="evidence" value="ECO:0007669"/>
    <property type="project" value="TreeGrafter"/>
</dbReference>
<dbReference type="PANTHER" id="PTHR11632">
    <property type="entry name" value="SUCCINATE DEHYDROGENASE 2 FLAVOPROTEIN SUBUNIT"/>
    <property type="match status" value="1"/>
</dbReference>
<dbReference type="GO" id="GO:0000104">
    <property type="term" value="F:succinate dehydrogenase activity"/>
    <property type="evidence" value="ECO:0007669"/>
    <property type="project" value="TreeGrafter"/>
</dbReference>
<dbReference type="SUPFAM" id="SSF56425">
    <property type="entry name" value="Succinate dehydrogenase/fumarate reductase flavoprotein, catalytic domain"/>
    <property type="match status" value="1"/>
</dbReference>
<feature type="coiled-coil region" evidence="3">
    <location>
        <begin position="462"/>
        <end position="489"/>
    </location>
</feature>
<dbReference type="Proteomes" id="UP000265930">
    <property type="component" value="Unassembled WGS sequence"/>
</dbReference>
<evidence type="ECO:0000313" key="6">
    <source>
        <dbReference type="Proteomes" id="UP000265930"/>
    </source>
</evidence>
<dbReference type="AlphaFoldDB" id="A0A399ISX4"/>
<dbReference type="NCBIfam" id="NF005331">
    <property type="entry name" value="PRK06854.1-2"/>
    <property type="match status" value="1"/>
</dbReference>
<dbReference type="GO" id="GO:0050660">
    <property type="term" value="F:flavin adenine dinucleotide binding"/>
    <property type="evidence" value="ECO:0007669"/>
    <property type="project" value="TreeGrafter"/>
</dbReference>
<dbReference type="EC" id="1.8.99.2" evidence="5"/>
<dbReference type="RefSeq" id="WP_119365502.1">
    <property type="nucleotide sequence ID" value="NZ_QXDJ01000001.1"/>
</dbReference>
<dbReference type="GO" id="GO:0009055">
    <property type="term" value="F:electron transfer activity"/>
    <property type="evidence" value="ECO:0007669"/>
    <property type="project" value="TreeGrafter"/>
</dbReference>
<keyword evidence="1" id="KW-0285">Flavoprotein</keyword>
<dbReference type="InterPro" id="IPR036188">
    <property type="entry name" value="FAD/NAD-bd_sf"/>
</dbReference>
<dbReference type="SUPFAM" id="SSF51905">
    <property type="entry name" value="FAD/NAD(P)-binding domain"/>
    <property type="match status" value="1"/>
</dbReference>
<keyword evidence="2 5" id="KW-0560">Oxidoreductase</keyword>
<accession>A0A399ISX4</accession>
<keyword evidence="3" id="KW-0175">Coiled coil</keyword>
<evidence type="ECO:0000259" key="4">
    <source>
        <dbReference type="Pfam" id="PF00890"/>
    </source>
</evidence>
<feature type="domain" description="FAD-dependent oxidoreductase 2 FAD-binding" evidence="4">
    <location>
        <begin position="13"/>
        <end position="377"/>
    </location>
</feature>
<evidence type="ECO:0000256" key="1">
    <source>
        <dbReference type="ARBA" id="ARBA00022630"/>
    </source>
</evidence>
<dbReference type="PROSITE" id="PS51257">
    <property type="entry name" value="PROKAR_LIPOPROTEIN"/>
    <property type="match status" value="1"/>
</dbReference>
<evidence type="ECO:0000256" key="2">
    <source>
        <dbReference type="ARBA" id="ARBA00023002"/>
    </source>
</evidence>
<comment type="caution">
    <text evidence="5">The sequence shown here is derived from an EMBL/GenBank/DDBJ whole genome shotgun (WGS) entry which is preliminary data.</text>
</comment>
<proteinExistence type="predicted"/>
<dbReference type="Pfam" id="PF00890">
    <property type="entry name" value="FAD_binding_2"/>
    <property type="match status" value="1"/>
</dbReference>
<gene>
    <name evidence="5" type="ORF">D2A34_01585</name>
</gene>
<protein>
    <submittedName>
        <fullName evidence="5">Adenylyl-sulfate reductase subunit alpha</fullName>
        <ecNumber evidence="5">1.8.99.2</ecNumber>
    </submittedName>
</protein>
<dbReference type="GO" id="GO:0033765">
    <property type="term" value="F:steroid dehydrogenase activity, acting on the CH-CH group of donors"/>
    <property type="evidence" value="ECO:0007669"/>
    <property type="project" value="UniProtKB-ARBA"/>
</dbReference>
<dbReference type="PIRSF" id="PIRSF000171">
    <property type="entry name" value="SDHA_APRA_LASPO"/>
    <property type="match status" value="1"/>
</dbReference>